<dbReference type="Ensembl" id="ENSSFOT00015058730.1">
    <property type="protein sequence ID" value="ENSSFOP00015038435.1"/>
    <property type="gene ID" value="ENSSFOG00015031387.1"/>
</dbReference>
<protein>
    <submittedName>
        <fullName evidence="3">Biliverdin reductase A</fullName>
    </submittedName>
</protein>
<evidence type="ECO:0000259" key="2">
    <source>
        <dbReference type="Pfam" id="PF09166"/>
    </source>
</evidence>
<dbReference type="CTD" id="644"/>
<feature type="domain" description="Gfo/Idh/MocA-like oxidoreductase N-terminal" evidence="1">
    <location>
        <begin position="51"/>
        <end position="169"/>
    </location>
</feature>
<dbReference type="SUPFAM" id="SSF51735">
    <property type="entry name" value="NAD(P)-binding Rossmann-fold domains"/>
    <property type="match status" value="1"/>
</dbReference>
<dbReference type="OrthoDB" id="2129491at2759"/>
<dbReference type="InterPro" id="IPR015249">
    <property type="entry name" value="Biliverdin_Rdtase_cat"/>
</dbReference>
<sequence>MTSRGHAPLRRVTKVAAAASVTSVRAARLEEQLEKKAERRGGAVAFGKTMFGVVVAGLGIAGQVRIRDLLSPLPSSPAEKMSIKGFVSRRNLQEQQGVTQIPLDEALSREDIHAAIVSTENSSHEDYVRKFLEAGKHVCVEYPMALSYAAAVELFRLADEKGKVLHVEHIELLAADYRQLKKEVCGKSLQEGSLHFTAGPVAPGFGSLAFSGISRLTWLVDLFGELSVTGAKLTEEPEKKYTKLTAHLLTQDRRSLTWIEERGPGLRRNKTIDLRFDSGRVDQLPAVPRDPVGLFAQDLRIFGRKLLGQVATEALQAERKRVLHCLQLADRISQLVQAPQQSAS</sequence>
<name>A0A8C9SSP6_SCLFO</name>
<evidence type="ECO:0000313" key="3">
    <source>
        <dbReference type="Ensembl" id="ENSSFOP00015038435.1"/>
    </source>
</evidence>
<reference evidence="3" key="3">
    <citation type="submission" date="2025-09" db="UniProtKB">
        <authorList>
            <consortium name="Ensembl"/>
        </authorList>
    </citation>
    <scope>IDENTIFICATION</scope>
</reference>
<dbReference type="GeneTree" id="ENSGT00390000011072"/>
<dbReference type="InterPro" id="IPR036291">
    <property type="entry name" value="NAD(P)-bd_dom_sf"/>
</dbReference>
<dbReference type="GO" id="GO:0004074">
    <property type="term" value="F:biliverdin reductase [NAD(P)H] activity"/>
    <property type="evidence" value="ECO:0007669"/>
    <property type="project" value="InterPro"/>
</dbReference>
<dbReference type="SUPFAM" id="SSF55347">
    <property type="entry name" value="Glyceraldehyde-3-phosphate dehydrogenase-like, C-terminal domain"/>
    <property type="match status" value="1"/>
</dbReference>
<evidence type="ECO:0000313" key="4">
    <source>
        <dbReference type="Proteomes" id="UP000694397"/>
    </source>
</evidence>
<dbReference type="PANTHER" id="PTHR43377">
    <property type="entry name" value="BILIVERDIN REDUCTASE A"/>
    <property type="match status" value="1"/>
</dbReference>
<gene>
    <name evidence="3" type="primary">BLVRA</name>
    <name evidence="3" type="synonym">blvra</name>
</gene>
<reference evidence="3 4" key="1">
    <citation type="submission" date="2019-04" db="EMBL/GenBank/DDBJ databases">
        <authorList>
            <consortium name="Wellcome Sanger Institute Data Sharing"/>
        </authorList>
    </citation>
    <scope>NUCLEOTIDE SEQUENCE [LARGE SCALE GENOMIC DNA]</scope>
</reference>
<keyword evidence="4" id="KW-1185">Reference proteome</keyword>
<dbReference type="GO" id="GO:0008270">
    <property type="term" value="F:zinc ion binding"/>
    <property type="evidence" value="ECO:0007669"/>
    <property type="project" value="InterPro"/>
</dbReference>
<organism evidence="3 4">
    <name type="scientific">Scleropages formosus</name>
    <name type="common">Asian bonytongue</name>
    <name type="synonym">Osteoglossum formosum</name>
    <dbReference type="NCBI Taxonomy" id="113540"/>
    <lineage>
        <taxon>Eukaryota</taxon>
        <taxon>Metazoa</taxon>
        <taxon>Chordata</taxon>
        <taxon>Craniata</taxon>
        <taxon>Vertebrata</taxon>
        <taxon>Euteleostomi</taxon>
        <taxon>Actinopterygii</taxon>
        <taxon>Neopterygii</taxon>
        <taxon>Teleostei</taxon>
        <taxon>Osteoglossocephala</taxon>
        <taxon>Osteoglossomorpha</taxon>
        <taxon>Osteoglossiformes</taxon>
        <taxon>Osteoglossidae</taxon>
        <taxon>Scleropages</taxon>
    </lineage>
</organism>
<dbReference type="GeneID" id="108934031"/>
<dbReference type="Gene3D" id="3.30.360.10">
    <property type="entry name" value="Dihydrodipicolinate Reductase, domain 2"/>
    <property type="match status" value="1"/>
</dbReference>
<dbReference type="Pfam" id="PF09166">
    <property type="entry name" value="Biliv-reduc_cat"/>
    <property type="match status" value="1"/>
</dbReference>
<dbReference type="GO" id="GO:0042167">
    <property type="term" value="P:heme catabolic process"/>
    <property type="evidence" value="ECO:0007669"/>
    <property type="project" value="InterPro"/>
</dbReference>
<dbReference type="AlphaFoldDB" id="A0A8C9SSP6"/>
<accession>A0A8C9SSP6</accession>
<reference evidence="3" key="2">
    <citation type="submission" date="2025-08" db="UniProtKB">
        <authorList>
            <consortium name="Ensembl"/>
        </authorList>
    </citation>
    <scope>IDENTIFICATION</scope>
</reference>
<dbReference type="InterPro" id="IPR051450">
    <property type="entry name" value="Gfo/Idh/MocA_Oxidoreductases"/>
</dbReference>
<dbReference type="Proteomes" id="UP000694397">
    <property type="component" value="Chromosome 7"/>
</dbReference>
<dbReference type="RefSeq" id="XP_018607024.2">
    <property type="nucleotide sequence ID" value="XM_018751508.2"/>
</dbReference>
<feature type="domain" description="Biliverdin reductase catalytic" evidence="2">
    <location>
        <begin position="177"/>
        <end position="287"/>
    </location>
</feature>
<dbReference type="Gene3D" id="3.40.50.720">
    <property type="entry name" value="NAD(P)-binding Rossmann-like Domain"/>
    <property type="match status" value="1"/>
</dbReference>
<proteinExistence type="predicted"/>
<dbReference type="Pfam" id="PF01408">
    <property type="entry name" value="GFO_IDH_MocA"/>
    <property type="match status" value="1"/>
</dbReference>
<dbReference type="InterPro" id="IPR000683">
    <property type="entry name" value="Gfo/Idh/MocA-like_OxRdtase_N"/>
</dbReference>
<dbReference type="PANTHER" id="PTHR43377:SF1">
    <property type="entry name" value="BILIVERDIN REDUCTASE A"/>
    <property type="match status" value="1"/>
</dbReference>
<dbReference type="GO" id="GO:0000166">
    <property type="term" value="F:nucleotide binding"/>
    <property type="evidence" value="ECO:0007669"/>
    <property type="project" value="InterPro"/>
</dbReference>
<evidence type="ECO:0000259" key="1">
    <source>
        <dbReference type="Pfam" id="PF01408"/>
    </source>
</evidence>